<dbReference type="Gene3D" id="1.50.10.10">
    <property type="match status" value="1"/>
</dbReference>
<dbReference type="InterPro" id="IPR054363">
    <property type="entry name" value="GH95_cat"/>
</dbReference>
<proteinExistence type="predicted"/>
<dbReference type="PROSITE" id="PS51318">
    <property type="entry name" value="TAT"/>
    <property type="match status" value="1"/>
</dbReference>
<gene>
    <name evidence="3" type="ORF">SAMN05216223_11854</name>
</gene>
<dbReference type="PANTHER" id="PTHR31084">
    <property type="entry name" value="ALPHA-L-FUCOSIDASE 2"/>
    <property type="match status" value="1"/>
</dbReference>
<evidence type="ECO:0000259" key="2">
    <source>
        <dbReference type="Pfam" id="PF22124"/>
    </source>
</evidence>
<dbReference type="Gene3D" id="2.70.98.50">
    <property type="entry name" value="putative glycoside hydrolase family protein from bacillus halodurans"/>
    <property type="match status" value="1"/>
</dbReference>
<dbReference type="Proteomes" id="UP000236754">
    <property type="component" value="Unassembled WGS sequence"/>
</dbReference>
<keyword evidence="1" id="KW-0732">Signal</keyword>
<feature type="signal peptide" evidence="1">
    <location>
        <begin position="1"/>
        <end position="33"/>
    </location>
</feature>
<dbReference type="InterPro" id="IPR013780">
    <property type="entry name" value="Glyco_hydro_b"/>
</dbReference>
<evidence type="ECO:0000313" key="3">
    <source>
        <dbReference type="EMBL" id="SEG87189.1"/>
    </source>
</evidence>
<dbReference type="AlphaFoldDB" id="A0A1H6DPF8"/>
<organism evidence="3 4">
    <name type="scientific">Actinacidiphila yanglinensis</name>
    <dbReference type="NCBI Taxonomy" id="310779"/>
    <lineage>
        <taxon>Bacteria</taxon>
        <taxon>Bacillati</taxon>
        <taxon>Actinomycetota</taxon>
        <taxon>Actinomycetes</taxon>
        <taxon>Kitasatosporales</taxon>
        <taxon>Streptomycetaceae</taxon>
        <taxon>Actinacidiphila</taxon>
    </lineage>
</organism>
<evidence type="ECO:0000256" key="1">
    <source>
        <dbReference type="SAM" id="SignalP"/>
    </source>
</evidence>
<dbReference type="InterPro" id="IPR006311">
    <property type="entry name" value="TAT_signal"/>
</dbReference>
<dbReference type="GO" id="GO:0004560">
    <property type="term" value="F:alpha-L-fucosidase activity"/>
    <property type="evidence" value="ECO:0007669"/>
    <property type="project" value="TreeGrafter"/>
</dbReference>
<dbReference type="InterPro" id="IPR008928">
    <property type="entry name" value="6-hairpin_glycosidase_sf"/>
</dbReference>
<dbReference type="Pfam" id="PF22124">
    <property type="entry name" value="Glyco_hydro_95_cat"/>
    <property type="match status" value="1"/>
</dbReference>
<protein>
    <recommendedName>
        <fullName evidence="2">Glycosyl hydrolase family 95 catalytic domain-containing protein</fullName>
    </recommendedName>
</protein>
<reference evidence="3 4" key="1">
    <citation type="submission" date="2016-10" db="EMBL/GenBank/DDBJ databases">
        <authorList>
            <person name="de Groot N.N."/>
        </authorList>
    </citation>
    <scope>NUCLEOTIDE SEQUENCE [LARGE SCALE GENOMIC DNA]</scope>
    <source>
        <strain evidence="3 4">CGMCC 4.2023</strain>
    </source>
</reference>
<dbReference type="EMBL" id="FNVU01000018">
    <property type="protein sequence ID" value="SEG87189.1"/>
    <property type="molecule type" value="Genomic_DNA"/>
</dbReference>
<evidence type="ECO:0000313" key="4">
    <source>
        <dbReference type="Proteomes" id="UP000236754"/>
    </source>
</evidence>
<name>A0A1H6DPF8_9ACTN</name>
<dbReference type="Gene3D" id="2.60.40.1180">
    <property type="entry name" value="Golgi alpha-mannosidase II"/>
    <property type="match status" value="1"/>
</dbReference>
<feature type="chain" id="PRO_5009296173" description="Glycosyl hydrolase family 95 catalytic domain-containing protein" evidence="1">
    <location>
        <begin position="34"/>
        <end position="810"/>
    </location>
</feature>
<dbReference type="SUPFAM" id="SSF48208">
    <property type="entry name" value="Six-hairpin glycosidases"/>
    <property type="match status" value="1"/>
</dbReference>
<keyword evidence="4" id="KW-1185">Reference proteome</keyword>
<sequence>MPRSGRTRRSLSVLLLAYGTAVALVGQAPAAHASTTATTAWRDGSYHVDVAGMVHSSDVVLGRPDTDPAQAMPLGNGDLGVGVWDENGMTVQLNRADTLPDRLSPGQVVVPGLAKLTGASDYQGRLDLYDGTFTQSGGGMTATTYVRADTDQLVIDVTGADPAAVQTAQLHLWQPRTPTASADGTVGTLAQTWQDTTQPGASGGTFGALAALTAAGRDVSAGVVDPLTVQVSVRPRPNGSFRIVVAAPRWTGGDATATARRLLAGSGGADARGRTAAWWHHYWDGVGMIGLSSADGSAQYLANLRTISLFAEAAERGSLRPGSQAGVADLFDSAGDTHSWDPASYWGWNLRMLATANMGAGAYANNDGYFALYRNALPNTLAWTADQFPGSAGACTPETMRFNGVGVQVHLANGQWGANPYLNCSAQGPANYNARTLSTGAEVALFVWQTYQDTDDLAFLKQNYPVMANWARFMLSYATTGADGFLHTSPSNAHETQWDVSDPTTDITAMTAVFPDVIQAAQLLHRDQDLASALTAALPKVLPYPRTDAATMTQQLTPAADATGQDVIGQSGQQAAKTHNAENLGLEPVWPYGLIGDSGPLSDLARRTFTDRPYVEHNDWSFDPIDAARLGLGDDMAKALTDLTETYQQRPSGLASFGATYKEPYAEQGAVVTTALQDSLVQDYDGLLRIAPALPTGWDADATVSIQHRSKVDVQVRDGVPVTVVIEAGATTAQQVRNPWPGQKVKVVENGRTVVAPTSAGRFTVPLRAGRSYLVERDGAPELPFAPVTGSPATSARSLGPVTIGLPKAG</sequence>
<dbReference type="OrthoDB" id="9816459at2"/>
<dbReference type="InterPro" id="IPR012341">
    <property type="entry name" value="6hp_glycosidase-like_sf"/>
</dbReference>
<feature type="domain" description="Glycosyl hydrolase family 95 catalytic" evidence="2">
    <location>
        <begin position="434"/>
        <end position="546"/>
    </location>
</feature>
<dbReference type="PANTHER" id="PTHR31084:SF0">
    <property type="entry name" value="ALPHA-L-FUCOSIDASE 2"/>
    <property type="match status" value="1"/>
</dbReference>
<dbReference type="GO" id="GO:0005975">
    <property type="term" value="P:carbohydrate metabolic process"/>
    <property type="evidence" value="ECO:0007669"/>
    <property type="project" value="InterPro"/>
</dbReference>
<accession>A0A1H6DPF8</accession>
<dbReference type="RefSeq" id="WP_146088393.1">
    <property type="nucleotide sequence ID" value="NZ_FNVU01000018.1"/>
</dbReference>